<dbReference type="Pfam" id="PF05299">
    <property type="entry name" value="Peptidase_M61"/>
    <property type="match status" value="1"/>
</dbReference>
<dbReference type="InterPro" id="IPR027268">
    <property type="entry name" value="Peptidase_M4/M1_CTD_sf"/>
</dbReference>
<sequence>MRFRGRTALIAASLWWAWSALCYAQCRFKPSAHRQVTYTFRPEISATGLILHTVLEFEVGRTGTEVLALPMGWAGEKLQSMTELQAASSEAVLVEGSDPSQRVIHAYPGRSVRVTYDLTRDWTGTFKHPLQFHPVLDPEYLEFTGSNGLVRLGLGNDEIETAHFDWSALPRGWVLATSFGSSRSSSGLCQTKTAPWRDIHGALYAAGDFRLHDFSINGKPALLAIRGAWQFSDEDAVSDIRDVVGMVRRFWHDDHFPSFLVTLAPYDQDHGSSDGSAFTDAFWMFVSKRDQIKGLLPQLAHESFHAWNPKRMGRIPVGYDERNIRWFDEGTTEYYAQLLTLRAGAMTSTAYISSLNKDLRRFPTSTDEYIRGRVISLWLDGTIRDESHNKHSLDDVMFDMVKGASRPLTFERLLATIDKYLSPSSQALLQQAVVDYGMLPAPARIPRQESCGKAAVESLPAYELGFDLKMSSSTMTVAGVADGGPAFLAGLRNGQKLLGFSVRNGDTDHLATFRVSTDSGDKRLSYYPRGSSVEVWQYTATSDNCLGSLETRP</sequence>
<accession>I3ZJI0</accession>
<name>I3ZJI0_TERRK</name>
<gene>
    <name evidence="2" type="ordered locus">Terro_3176</name>
</gene>
<dbReference type="EMBL" id="CP003379">
    <property type="protein sequence ID" value="AFL89398.1"/>
    <property type="molecule type" value="Genomic_DNA"/>
</dbReference>
<dbReference type="eggNOG" id="COG3975">
    <property type="taxonomic scope" value="Bacteria"/>
</dbReference>
<dbReference type="STRING" id="926566.Terro_3176"/>
<reference evidence="2 3" key="1">
    <citation type="submission" date="2012-06" db="EMBL/GenBank/DDBJ databases">
        <title>Complete genome of Terriglobus roseus DSM 18391.</title>
        <authorList>
            <consortium name="US DOE Joint Genome Institute (JGI-PGF)"/>
            <person name="Lucas S."/>
            <person name="Copeland A."/>
            <person name="Lapidus A."/>
            <person name="Glavina del Rio T."/>
            <person name="Dalin E."/>
            <person name="Tice H."/>
            <person name="Bruce D."/>
            <person name="Goodwin L."/>
            <person name="Pitluck S."/>
            <person name="Peters L."/>
            <person name="Mikhailova N."/>
            <person name="Munk A.C.C."/>
            <person name="Kyrpides N."/>
            <person name="Mavromatis K."/>
            <person name="Ivanova N."/>
            <person name="Brettin T."/>
            <person name="Detter J.C."/>
            <person name="Han C."/>
            <person name="Larimer F."/>
            <person name="Land M."/>
            <person name="Hauser L."/>
            <person name="Markowitz V."/>
            <person name="Cheng J.-F."/>
            <person name="Hugenholtz P."/>
            <person name="Woyke T."/>
            <person name="Wu D."/>
            <person name="Brambilla E."/>
            <person name="Klenk H.-P."/>
            <person name="Eisen J.A."/>
        </authorList>
    </citation>
    <scope>NUCLEOTIDE SEQUENCE [LARGE SCALE GENOMIC DNA]</scope>
    <source>
        <strain evidence="3">DSM 18391 / NRRL B-41598 / KBS 63</strain>
    </source>
</reference>
<evidence type="ECO:0000259" key="1">
    <source>
        <dbReference type="Pfam" id="PF05299"/>
    </source>
</evidence>
<evidence type="ECO:0000313" key="2">
    <source>
        <dbReference type="EMBL" id="AFL89398.1"/>
    </source>
</evidence>
<keyword evidence="3" id="KW-1185">Reference proteome</keyword>
<dbReference type="HOGENOM" id="CLU_492523_0_0_0"/>
<evidence type="ECO:0000313" key="3">
    <source>
        <dbReference type="Proteomes" id="UP000006056"/>
    </source>
</evidence>
<keyword evidence="2" id="KW-0378">Hydrolase</keyword>
<dbReference type="Proteomes" id="UP000006056">
    <property type="component" value="Chromosome"/>
</dbReference>
<dbReference type="Gene3D" id="1.10.390.10">
    <property type="entry name" value="Neutral Protease Domain 2"/>
    <property type="match status" value="2"/>
</dbReference>
<dbReference type="GO" id="GO:0006508">
    <property type="term" value="P:proteolysis"/>
    <property type="evidence" value="ECO:0007669"/>
    <property type="project" value="UniProtKB-KW"/>
</dbReference>
<dbReference type="AlphaFoldDB" id="I3ZJI0"/>
<protein>
    <submittedName>
        <fullName evidence="2">Putative protease with the C-terminal PDZ domain</fullName>
    </submittedName>
</protein>
<dbReference type="InterPro" id="IPR007963">
    <property type="entry name" value="Peptidase_M61_catalytic"/>
</dbReference>
<keyword evidence="2" id="KW-0645">Protease</keyword>
<dbReference type="GO" id="GO:0008233">
    <property type="term" value="F:peptidase activity"/>
    <property type="evidence" value="ECO:0007669"/>
    <property type="project" value="UniProtKB-KW"/>
</dbReference>
<organism evidence="2 3">
    <name type="scientific">Terriglobus roseus (strain DSM 18391 / NRRL B-41598 / KBS 63)</name>
    <dbReference type="NCBI Taxonomy" id="926566"/>
    <lineage>
        <taxon>Bacteria</taxon>
        <taxon>Pseudomonadati</taxon>
        <taxon>Acidobacteriota</taxon>
        <taxon>Terriglobia</taxon>
        <taxon>Terriglobales</taxon>
        <taxon>Acidobacteriaceae</taxon>
        <taxon>Terriglobus</taxon>
    </lineage>
</organism>
<dbReference type="KEGG" id="trs:Terro_3176"/>
<feature type="domain" description="Peptidase M61 catalytic" evidence="1">
    <location>
        <begin position="299"/>
        <end position="366"/>
    </location>
</feature>
<proteinExistence type="predicted"/>